<dbReference type="RefSeq" id="WP_094895623.1">
    <property type="nucleotide sequence ID" value="NZ_CP029426.2"/>
</dbReference>
<gene>
    <name evidence="10" type="ORF">CIT40_20505</name>
</gene>
<keyword evidence="3" id="KW-0812">Transmembrane</keyword>
<dbReference type="OrthoDB" id="9805019at2"/>
<dbReference type="Gene3D" id="3.30.1360.200">
    <property type="match status" value="1"/>
</dbReference>
<keyword evidence="5" id="KW-1133">Transmembrane helix</keyword>
<evidence type="ECO:0000256" key="6">
    <source>
        <dbReference type="ARBA" id="ARBA00023010"/>
    </source>
</evidence>
<dbReference type="Gene3D" id="3.30.70.3400">
    <property type="match status" value="1"/>
</dbReference>
<sequence>MTTPLRDHITPLLLALAVTSGILASAIALPREALAADSGLDKMRARIAAFVGDKMEKLGGSRIVYKVDSDGLRETVVADLRDDVYKILREDKIAFSGLAVRDGGVELKIADAKSRAQLARKLASAAEGLPSHALTVTDLGDGLVRLAPTEAASTARLRELVDDSIDMIEQRLKDSGIKLASVQPDGTDRLRIFVPGEMDPERVAAIFARKVKVSFRLVDVSMPGAQAQSGSPPEGTEVLLGFKDKMPYLVAKDSVLEGEDISDATPIFAAGTKEPIVSFRFNGRGTRRFAHVTAENVGRPFAIVLDDKVISAPVIREPITGGSGQISGNFTLEEASSVTMLLRAGSLPGRLGLVEQQVVQAAAKP</sequence>
<dbReference type="Pfam" id="PF21760">
    <property type="entry name" value="SecD_1st"/>
    <property type="match status" value="1"/>
</dbReference>
<dbReference type="KEGG" id="brq:CIT40_20505"/>
<evidence type="ECO:0000256" key="7">
    <source>
        <dbReference type="ARBA" id="ARBA00023136"/>
    </source>
</evidence>
<dbReference type="InterPro" id="IPR048631">
    <property type="entry name" value="SecD_1st"/>
</dbReference>
<keyword evidence="11" id="KW-1185">Reference proteome</keyword>
<keyword evidence="7" id="KW-0472">Membrane</keyword>
<dbReference type="Pfam" id="PF22599">
    <property type="entry name" value="SecDF_P1_head"/>
    <property type="match status" value="1"/>
</dbReference>
<dbReference type="EMBL" id="CP029426">
    <property type="protein sequence ID" value="AWM02171.1"/>
    <property type="molecule type" value="Genomic_DNA"/>
</dbReference>
<keyword evidence="4" id="KW-0653">Protein transport</keyword>
<keyword evidence="2" id="KW-1003">Cell membrane</keyword>
<dbReference type="PANTHER" id="PTHR30081:SF1">
    <property type="entry name" value="PROTEIN TRANSLOCASE SUBUNIT SECD"/>
    <property type="match status" value="1"/>
</dbReference>
<reference evidence="10 11" key="1">
    <citation type="journal article" date="2017" name="Syst. Appl. Microbiol.">
        <title>Soybeans inoculated with root zone soils of Canadian native legumes harbour diverse and novel Bradyrhizobium spp. that possess agricultural potential.</title>
        <authorList>
            <person name="Bromfield E.S.P."/>
            <person name="Cloutier S."/>
            <person name="Tambong J.T."/>
            <person name="Tran Thi T.V."/>
        </authorList>
    </citation>
    <scope>NUCLEOTIDE SEQUENCE [LARGE SCALE GENOMIC DNA]</scope>
    <source>
        <strain evidence="10 11">39S1MB</strain>
    </source>
</reference>
<evidence type="ECO:0000259" key="9">
    <source>
        <dbReference type="Pfam" id="PF22599"/>
    </source>
</evidence>
<dbReference type="Proteomes" id="UP000215884">
    <property type="component" value="Chromosome"/>
</dbReference>
<keyword evidence="1" id="KW-0813">Transport</keyword>
<dbReference type="PANTHER" id="PTHR30081">
    <property type="entry name" value="PROTEIN-EXPORT MEMBRANE PROTEIN SEC"/>
    <property type="match status" value="1"/>
</dbReference>
<dbReference type="InterPro" id="IPR022813">
    <property type="entry name" value="SecD/SecF_arch_bac"/>
</dbReference>
<dbReference type="AlphaFoldDB" id="A0A2U8PX29"/>
<dbReference type="InterPro" id="IPR054384">
    <property type="entry name" value="SecDF_P1_head"/>
</dbReference>
<evidence type="ECO:0000256" key="4">
    <source>
        <dbReference type="ARBA" id="ARBA00022927"/>
    </source>
</evidence>
<feature type="domain" description="Protein translocase subunit SecDF P1" evidence="8">
    <location>
        <begin position="161"/>
        <end position="219"/>
    </location>
</feature>
<name>A0A2U8PX29_9BRAD</name>
<evidence type="ECO:0000256" key="1">
    <source>
        <dbReference type="ARBA" id="ARBA00022448"/>
    </source>
</evidence>
<dbReference type="GO" id="GO:0015031">
    <property type="term" value="P:protein transport"/>
    <property type="evidence" value="ECO:0007669"/>
    <property type="project" value="UniProtKB-KW"/>
</dbReference>
<evidence type="ECO:0000313" key="11">
    <source>
        <dbReference type="Proteomes" id="UP000215884"/>
    </source>
</evidence>
<evidence type="ECO:0000256" key="5">
    <source>
        <dbReference type="ARBA" id="ARBA00022989"/>
    </source>
</evidence>
<organism evidence="10 11">
    <name type="scientific">Bradyrhizobium amphicarpaeae</name>
    <dbReference type="NCBI Taxonomy" id="1404768"/>
    <lineage>
        <taxon>Bacteria</taxon>
        <taxon>Pseudomonadati</taxon>
        <taxon>Pseudomonadota</taxon>
        <taxon>Alphaproteobacteria</taxon>
        <taxon>Hyphomicrobiales</taxon>
        <taxon>Nitrobacteraceae</taxon>
        <taxon>Bradyrhizobium</taxon>
    </lineage>
</organism>
<dbReference type="GO" id="GO:0005886">
    <property type="term" value="C:plasma membrane"/>
    <property type="evidence" value="ECO:0007669"/>
    <property type="project" value="TreeGrafter"/>
</dbReference>
<keyword evidence="6" id="KW-0811">Translocation</keyword>
<reference evidence="10 11" key="2">
    <citation type="journal article" date="2019" name="Int. J. Syst. Evol. Microbiol.">
        <title>Description and complete genome sequence of Bradyrhizobium amphicarpaeae sp. nov., harbouring photosystem and nitrogen-fixation genes.</title>
        <authorList>
            <person name="Bromfield E.S.P."/>
            <person name="Cloutier S."/>
            <person name="Nguyen H.D.T."/>
        </authorList>
    </citation>
    <scope>NUCLEOTIDE SEQUENCE [LARGE SCALE GENOMIC DNA]</scope>
    <source>
        <strain evidence="10 11">39S1MB</strain>
    </source>
</reference>
<evidence type="ECO:0000256" key="2">
    <source>
        <dbReference type="ARBA" id="ARBA00022475"/>
    </source>
</evidence>
<accession>A0A2U8PX29</accession>
<feature type="domain" description="SecDF P1 head subdomain" evidence="9">
    <location>
        <begin position="244"/>
        <end position="348"/>
    </location>
</feature>
<proteinExistence type="predicted"/>
<protein>
    <submittedName>
        <fullName evidence="10">Preprotein translocase subunit SecD</fullName>
    </submittedName>
</protein>
<evidence type="ECO:0000256" key="3">
    <source>
        <dbReference type="ARBA" id="ARBA00022692"/>
    </source>
</evidence>
<evidence type="ECO:0000259" key="8">
    <source>
        <dbReference type="Pfam" id="PF21760"/>
    </source>
</evidence>
<dbReference type="FunFam" id="3.30.1360.200:FF:000002">
    <property type="entry name" value="Preprotein translocase subunit SecD"/>
    <property type="match status" value="1"/>
</dbReference>
<evidence type="ECO:0000313" key="10">
    <source>
        <dbReference type="EMBL" id="AWM02171.1"/>
    </source>
</evidence>